<dbReference type="InterPro" id="IPR023385">
    <property type="entry name" value="YopX-like_C"/>
</dbReference>
<accession>A0A9P1WV81</accession>
<evidence type="ECO:0000313" key="3">
    <source>
        <dbReference type="EMBL" id="RKA09295.1"/>
    </source>
</evidence>
<dbReference type="EMBL" id="AAAIXK010000008">
    <property type="protein sequence ID" value="EAC5551416.1"/>
    <property type="molecule type" value="Genomic_DNA"/>
</dbReference>
<dbReference type="Proteomes" id="UP000272537">
    <property type="component" value="Unassembled WGS sequence"/>
</dbReference>
<name>A0A9P1WV81_LISMN</name>
<comment type="caution">
    <text evidence="2">The sequence shown here is derived from an EMBL/GenBank/DDBJ whole genome shotgun (WGS) entry which is preliminary data.</text>
</comment>
<dbReference type="Pfam" id="PF09643">
    <property type="entry name" value="YopX"/>
    <property type="match status" value="1"/>
</dbReference>
<dbReference type="InterPro" id="IPR010024">
    <property type="entry name" value="CHP16711"/>
</dbReference>
<evidence type="ECO:0000313" key="2">
    <source>
        <dbReference type="EMBL" id="EAC5551416.1"/>
    </source>
</evidence>
<protein>
    <recommendedName>
        <fullName evidence="1">YopX protein domain-containing protein</fullName>
    </recommendedName>
</protein>
<evidence type="ECO:0000313" key="5">
    <source>
        <dbReference type="Proteomes" id="UP000365297"/>
    </source>
</evidence>
<dbReference type="AlphaFoldDB" id="A0A9P1WV81"/>
<sequence>MREIEFRVFNKTQNRYITNNIADLALDLQKGKVLYGDLGHDDSTENITDSVVLEQYIGLKDKNGKKIFKGDIVVNSKGQIGYIAYLIQEAGFVVVLEASDYRLGHRNTNESYAVASHHEVIGNMQDNPELFPGWWE</sequence>
<feature type="domain" description="YopX protein" evidence="1">
    <location>
        <begin position="5"/>
        <end position="130"/>
    </location>
</feature>
<dbReference type="Gene3D" id="2.30.30.290">
    <property type="entry name" value="YopX-like domains"/>
    <property type="match status" value="1"/>
</dbReference>
<dbReference type="SUPFAM" id="SSF159006">
    <property type="entry name" value="YopX-like"/>
    <property type="match status" value="1"/>
</dbReference>
<dbReference type="RefSeq" id="WP_058831893.1">
    <property type="nucleotide sequence ID" value="NZ_LNNQ01000015.1"/>
</dbReference>
<evidence type="ECO:0000259" key="1">
    <source>
        <dbReference type="Pfam" id="PF09643"/>
    </source>
</evidence>
<dbReference type="EMBL" id="QXLS01000002">
    <property type="protein sequence ID" value="RKA09295.1"/>
    <property type="molecule type" value="Genomic_DNA"/>
</dbReference>
<reference evidence="2 5" key="2">
    <citation type="submission" date="2018-06" db="EMBL/GenBank/DDBJ databases">
        <authorList>
            <consortium name="GenomeTrakr: Next Generation Sequencing Network for Food Pathogen Tracability"/>
        </authorList>
    </citation>
    <scope>NUCLEOTIDE SEQUENCE [LARGE SCALE GENOMIC DNA]</scope>
    <source>
        <strain evidence="2 5">FDA00007096</strain>
    </source>
</reference>
<proteinExistence type="predicted"/>
<evidence type="ECO:0000313" key="4">
    <source>
        <dbReference type="Proteomes" id="UP000272537"/>
    </source>
</evidence>
<dbReference type="InterPro" id="IPR019096">
    <property type="entry name" value="YopX_protein"/>
</dbReference>
<reference evidence="3 4" key="1">
    <citation type="journal article" date="2018" name="BMC Genomics">
        <title>Genes significantly associated with lineage II food isolates of Listeria monocytogenes.</title>
        <authorList>
            <person name="Pirone-Davies C."/>
            <person name="Chen Y."/>
            <person name="Pightling A."/>
            <person name="Ryan G."/>
            <person name="Wang Y."/>
            <person name="Yao K."/>
            <person name="Hoffmann M."/>
            <person name="Allard M.W."/>
        </authorList>
    </citation>
    <scope>NUCLEOTIDE SEQUENCE [LARGE SCALE GENOMIC DNA]</scope>
    <source>
        <strain evidence="3 4">PNUSAL000550</strain>
    </source>
</reference>
<organism evidence="2 5">
    <name type="scientific">Listeria monocytogenes</name>
    <dbReference type="NCBI Taxonomy" id="1639"/>
    <lineage>
        <taxon>Bacteria</taxon>
        <taxon>Bacillati</taxon>
        <taxon>Bacillota</taxon>
        <taxon>Bacilli</taxon>
        <taxon>Bacillales</taxon>
        <taxon>Listeriaceae</taxon>
        <taxon>Listeria</taxon>
    </lineage>
</organism>
<gene>
    <name evidence="2" type="ORF">ARY78_13355</name>
    <name evidence="3" type="ORF">DYZ80_00937</name>
</gene>
<dbReference type="Proteomes" id="UP000365297">
    <property type="component" value="Unassembled WGS sequence"/>
</dbReference>
<dbReference type="NCBIfam" id="TIGR01671">
    <property type="entry name" value="phage_TIGR01671"/>
    <property type="match status" value="1"/>
</dbReference>